<proteinExistence type="predicted"/>
<evidence type="ECO:0000313" key="3">
    <source>
        <dbReference type="Proteomes" id="UP000095517"/>
    </source>
</evidence>
<accession>A0A174H486</accession>
<dbReference type="STRING" id="338188.ERS852397_02580"/>
<feature type="signal peptide" evidence="1">
    <location>
        <begin position="1"/>
        <end position="28"/>
    </location>
</feature>
<name>A0A174H486_9BACE</name>
<organism evidence="2 3">
    <name type="scientific">Bacteroides finegoldii</name>
    <dbReference type="NCBI Taxonomy" id="338188"/>
    <lineage>
        <taxon>Bacteria</taxon>
        <taxon>Pseudomonadati</taxon>
        <taxon>Bacteroidota</taxon>
        <taxon>Bacteroidia</taxon>
        <taxon>Bacteroidales</taxon>
        <taxon>Bacteroidaceae</taxon>
        <taxon>Bacteroides</taxon>
    </lineage>
</organism>
<dbReference type="RefSeq" id="WP_055279291.1">
    <property type="nucleotide sequence ID" value="NZ_CABIXA010000014.1"/>
</dbReference>
<evidence type="ECO:0000313" key="2">
    <source>
        <dbReference type="EMBL" id="CUO69704.1"/>
    </source>
</evidence>
<gene>
    <name evidence="2" type="ORF">ERS852397_02580</name>
</gene>
<dbReference type="AlphaFoldDB" id="A0A174H486"/>
<dbReference type="Proteomes" id="UP000095517">
    <property type="component" value="Unassembled WGS sequence"/>
</dbReference>
<sequence>MKTTINNKLGVITVALLLSGLVPSTMMAQDKVEASVGADLVSGCIWRGQNLGGISVQPSLGISYKGLSLGAWGSVGIESKDAKEFDLTLGYSIGGFSVSITDYWFDKTYTGDVDEYGKEIYTTNKYFQYGAYSTAHVFEAQVGYDFGPLAVNWYTNFAGADGVKENGKRAYSSYLALSAPFKLGGLDWTVDLGMIPWETTFYNDYTSGFCVTDISLGASKEIKITDSFSVPTFAKVTVNPRTEGAYFAFGLSF</sequence>
<evidence type="ECO:0008006" key="4">
    <source>
        <dbReference type="Google" id="ProtNLM"/>
    </source>
</evidence>
<feature type="chain" id="PRO_5008023102" description="FrrB" evidence="1">
    <location>
        <begin position="29"/>
        <end position="253"/>
    </location>
</feature>
<protein>
    <recommendedName>
        <fullName evidence="4">FrrB</fullName>
    </recommendedName>
</protein>
<reference evidence="2 3" key="1">
    <citation type="submission" date="2015-09" db="EMBL/GenBank/DDBJ databases">
        <authorList>
            <consortium name="Pathogen Informatics"/>
        </authorList>
    </citation>
    <scope>NUCLEOTIDE SEQUENCE [LARGE SCALE GENOMIC DNA]</scope>
    <source>
        <strain evidence="2 3">2789STDY5608840</strain>
    </source>
</reference>
<dbReference type="EMBL" id="CYZH01000014">
    <property type="protein sequence ID" value="CUO69704.1"/>
    <property type="molecule type" value="Genomic_DNA"/>
</dbReference>
<keyword evidence="1" id="KW-0732">Signal</keyword>
<evidence type="ECO:0000256" key="1">
    <source>
        <dbReference type="SAM" id="SignalP"/>
    </source>
</evidence>